<sequence>MYPKPHSDDWVNQKGLPLAHRMIKLFHVLPPAADEVKQTKLTDRMIVFKEWNQALFLYPFALLPFAVRYFYYHYVSTEMPSYMTMWIIMTVYTLNFGLYWVHFLKHLSRKYGYFNGAHGRDTIPFSEAHKVLFEVLSGLTIRPGLVVMCAYDPKTPPSLSLWFPLQLFVFTLVEDFFYYWAHRICHESEFSWKLHRQHHTTKYPTMLLLGYAGELQEVFDIFGAPFLTYLTFPISFDVFIIWMLIHVSIQIHGHSGVRLHHGTVLTGPFLVPLGLELVSEDHDLHHRHGWRESYNYGKQSGVWDTLFGTKGDRIEGYSENLDWNQFVY</sequence>
<dbReference type="Pfam" id="PF04116">
    <property type="entry name" value="FA_hydroxylase"/>
    <property type="match status" value="1"/>
</dbReference>
<evidence type="ECO:0000313" key="7">
    <source>
        <dbReference type="EMBL" id="KOS14868.1"/>
    </source>
</evidence>
<reference evidence="7 8" key="1">
    <citation type="submission" date="2015-07" db="EMBL/GenBank/DDBJ databases">
        <title>Draft Genome Sequence of Malassezia furfur CBS1878 and Malassezia pachydermatis CBS1879.</title>
        <authorList>
            <person name="Triana S."/>
            <person name="Ohm R."/>
            <person name="Gonzalez A."/>
            <person name="DeCock H."/>
            <person name="Restrepo S."/>
            <person name="Celis A."/>
        </authorList>
    </citation>
    <scope>NUCLEOTIDE SEQUENCE [LARGE SCALE GENOMIC DNA]</scope>
    <source>
        <strain evidence="7 8">CBS 1879</strain>
    </source>
</reference>
<dbReference type="PANTHER" id="PTHR11863">
    <property type="entry name" value="STEROL DESATURASE"/>
    <property type="match status" value="1"/>
</dbReference>
<evidence type="ECO:0000256" key="2">
    <source>
        <dbReference type="ARBA" id="ARBA00022692"/>
    </source>
</evidence>
<accession>A0A0M8MN16</accession>
<feature type="transmembrane region" description="Helical" evidence="5">
    <location>
        <begin position="54"/>
        <end position="71"/>
    </location>
</feature>
<dbReference type="GO" id="GO:0005506">
    <property type="term" value="F:iron ion binding"/>
    <property type="evidence" value="ECO:0007669"/>
    <property type="project" value="InterPro"/>
</dbReference>
<proteinExistence type="predicted"/>
<dbReference type="VEuPathDB" id="FungiDB:Malapachy_0808"/>
<dbReference type="GO" id="GO:0016020">
    <property type="term" value="C:membrane"/>
    <property type="evidence" value="ECO:0007669"/>
    <property type="project" value="UniProtKB-SubCell"/>
</dbReference>
<evidence type="ECO:0000259" key="6">
    <source>
        <dbReference type="Pfam" id="PF04116"/>
    </source>
</evidence>
<comment type="subcellular location">
    <subcellularLocation>
        <location evidence="1">Membrane</location>
    </subcellularLocation>
</comment>
<dbReference type="OrthoDB" id="6354873at2759"/>
<organism evidence="7 8">
    <name type="scientific">Malassezia pachydermatis</name>
    <dbReference type="NCBI Taxonomy" id="77020"/>
    <lineage>
        <taxon>Eukaryota</taxon>
        <taxon>Fungi</taxon>
        <taxon>Dikarya</taxon>
        <taxon>Basidiomycota</taxon>
        <taxon>Ustilaginomycotina</taxon>
        <taxon>Malasseziomycetes</taxon>
        <taxon>Malasseziales</taxon>
        <taxon>Malasseziaceae</taxon>
        <taxon>Malassezia</taxon>
    </lineage>
</organism>
<evidence type="ECO:0000256" key="5">
    <source>
        <dbReference type="SAM" id="Phobius"/>
    </source>
</evidence>
<dbReference type="RefSeq" id="XP_017992500.1">
    <property type="nucleotide sequence ID" value="XM_018135321.1"/>
</dbReference>
<dbReference type="EMBL" id="LGAV01000003">
    <property type="protein sequence ID" value="KOS14868.1"/>
    <property type="molecule type" value="Genomic_DNA"/>
</dbReference>
<protein>
    <submittedName>
        <fullName evidence="7">Fatty acid hydroxylase</fullName>
    </submittedName>
</protein>
<dbReference type="Proteomes" id="UP000037751">
    <property type="component" value="Unassembled WGS sequence"/>
</dbReference>
<keyword evidence="4 5" id="KW-0472">Membrane</keyword>
<feature type="transmembrane region" description="Helical" evidence="5">
    <location>
        <begin position="83"/>
        <end position="101"/>
    </location>
</feature>
<evidence type="ECO:0000313" key="8">
    <source>
        <dbReference type="Proteomes" id="UP000037751"/>
    </source>
</evidence>
<keyword evidence="3 5" id="KW-1133">Transmembrane helix</keyword>
<name>A0A0M8MN16_9BASI</name>
<keyword evidence="2 5" id="KW-0812">Transmembrane</keyword>
<feature type="transmembrane region" description="Helical" evidence="5">
    <location>
        <begin position="161"/>
        <end position="181"/>
    </location>
</feature>
<dbReference type="GO" id="GO:0008610">
    <property type="term" value="P:lipid biosynthetic process"/>
    <property type="evidence" value="ECO:0007669"/>
    <property type="project" value="InterPro"/>
</dbReference>
<dbReference type="GeneID" id="28727196"/>
<feature type="transmembrane region" description="Helical" evidence="5">
    <location>
        <begin position="226"/>
        <end position="245"/>
    </location>
</feature>
<gene>
    <name evidence="7" type="ORF">Malapachy_0808</name>
</gene>
<evidence type="ECO:0000256" key="3">
    <source>
        <dbReference type="ARBA" id="ARBA00022989"/>
    </source>
</evidence>
<dbReference type="STRING" id="77020.A0A0M8MN16"/>
<feature type="domain" description="Fatty acid hydroxylase" evidence="6">
    <location>
        <begin position="168"/>
        <end position="309"/>
    </location>
</feature>
<dbReference type="InterPro" id="IPR006694">
    <property type="entry name" value="Fatty_acid_hydroxylase"/>
</dbReference>
<dbReference type="GO" id="GO:0016491">
    <property type="term" value="F:oxidoreductase activity"/>
    <property type="evidence" value="ECO:0007669"/>
    <property type="project" value="InterPro"/>
</dbReference>
<keyword evidence="8" id="KW-1185">Reference proteome</keyword>
<dbReference type="InterPro" id="IPR050307">
    <property type="entry name" value="Sterol_Desaturase_Related"/>
</dbReference>
<dbReference type="AlphaFoldDB" id="A0A0M8MN16"/>
<evidence type="ECO:0000256" key="1">
    <source>
        <dbReference type="ARBA" id="ARBA00004370"/>
    </source>
</evidence>
<evidence type="ECO:0000256" key="4">
    <source>
        <dbReference type="ARBA" id="ARBA00023136"/>
    </source>
</evidence>
<comment type="caution">
    <text evidence="7">The sequence shown here is derived from an EMBL/GenBank/DDBJ whole genome shotgun (WGS) entry which is preliminary data.</text>
</comment>